<proteinExistence type="predicted"/>
<keyword evidence="4" id="KW-1185">Reference proteome</keyword>
<dbReference type="Pfam" id="PF07250">
    <property type="entry name" value="Glyoxal_oxid_N"/>
    <property type="match status" value="1"/>
</dbReference>
<dbReference type="InterPro" id="IPR009880">
    <property type="entry name" value="Glyoxal_oxidase_N"/>
</dbReference>
<reference evidence="3" key="2">
    <citation type="journal article" date="2022" name="Hortic Res">
        <title>The genome of Dioscorea zingiberensis sheds light on the biosynthesis, origin and evolution of the medicinally important diosgenin saponins.</title>
        <authorList>
            <person name="Li Y."/>
            <person name="Tan C."/>
            <person name="Li Z."/>
            <person name="Guo J."/>
            <person name="Li S."/>
            <person name="Chen X."/>
            <person name="Wang C."/>
            <person name="Dai X."/>
            <person name="Yang H."/>
            <person name="Song W."/>
            <person name="Hou L."/>
            <person name="Xu J."/>
            <person name="Tong Z."/>
            <person name="Xu A."/>
            <person name="Yuan X."/>
            <person name="Wang W."/>
            <person name="Yang Q."/>
            <person name="Chen L."/>
            <person name="Sun Z."/>
            <person name="Wang K."/>
            <person name="Pan B."/>
            <person name="Chen J."/>
            <person name="Bao Y."/>
            <person name="Liu F."/>
            <person name="Qi X."/>
            <person name="Gang D.R."/>
            <person name="Wen J."/>
            <person name="Li J."/>
        </authorList>
    </citation>
    <scope>NUCLEOTIDE SEQUENCE</scope>
    <source>
        <strain evidence="3">Dzin_1.0</strain>
    </source>
</reference>
<evidence type="ECO:0000313" key="3">
    <source>
        <dbReference type="EMBL" id="KAJ0965210.1"/>
    </source>
</evidence>
<feature type="region of interest" description="Disordered" evidence="1">
    <location>
        <begin position="176"/>
        <end position="199"/>
    </location>
</feature>
<comment type="caution">
    <text evidence="3">The sequence shown here is derived from an EMBL/GenBank/DDBJ whole genome shotgun (WGS) entry which is preliminary data.</text>
</comment>
<feature type="domain" description="Glyoxal oxidase N-terminal" evidence="2">
    <location>
        <begin position="51"/>
        <end position="140"/>
    </location>
</feature>
<gene>
    <name evidence="3" type="ORF">J5N97_026348</name>
</gene>
<dbReference type="Proteomes" id="UP001085076">
    <property type="component" value="Miscellaneous, Linkage group lg08"/>
</dbReference>
<name>A0A9D5C285_9LILI</name>
<organism evidence="3 4">
    <name type="scientific">Dioscorea zingiberensis</name>
    <dbReference type="NCBI Taxonomy" id="325984"/>
    <lineage>
        <taxon>Eukaryota</taxon>
        <taxon>Viridiplantae</taxon>
        <taxon>Streptophyta</taxon>
        <taxon>Embryophyta</taxon>
        <taxon>Tracheophyta</taxon>
        <taxon>Spermatophyta</taxon>
        <taxon>Magnoliopsida</taxon>
        <taxon>Liliopsida</taxon>
        <taxon>Dioscoreales</taxon>
        <taxon>Dioscoreaceae</taxon>
        <taxon>Dioscorea</taxon>
    </lineage>
</organism>
<dbReference type="PANTHER" id="PTHR32208:SF85">
    <property type="entry name" value="GLYOXAL OXIDASE N-TERMINUS FAMILY PROTEIN, EXPRESSED"/>
    <property type="match status" value="1"/>
</dbReference>
<dbReference type="EMBL" id="JAGGNH010000008">
    <property type="protein sequence ID" value="KAJ0965210.1"/>
    <property type="molecule type" value="Genomic_DNA"/>
</dbReference>
<protein>
    <recommendedName>
        <fullName evidence="2">Glyoxal oxidase N-terminal domain-containing protein</fullName>
    </recommendedName>
</protein>
<evidence type="ECO:0000313" key="4">
    <source>
        <dbReference type="Proteomes" id="UP001085076"/>
    </source>
</evidence>
<dbReference type="PANTHER" id="PTHR32208">
    <property type="entry name" value="SECRETED PROTEIN-RELATED"/>
    <property type="match status" value="1"/>
</dbReference>
<evidence type="ECO:0000259" key="2">
    <source>
        <dbReference type="Pfam" id="PF07250"/>
    </source>
</evidence>
<accession>A0A9D5C285</accession>
<sequence>MEATKVEHGHLGDAHAAPPRRQAPHLRLYQLRPLEHLPPRRPLLVRPLALALTTDCTSHPVLLDLSTLFLRPLTILTNTWCSSGTLLPNASFFKSDGFNDGDHTIHLFASITPTFDWTETSCYLSARRWYATNQLLPDCRKPNHHYRCTPLLGLTPEASHREEFLRSPLAAPFPSSTAAKARLRSPTPSPSDIARNPRLPSQFPLGKSLPSYYAVMVRFRFVLGLLTFATIEMIGDEFGEELVCRSEGVLLKEICG</sequence>
<reference evidence="3" key="1">
    <citation type="submission" date="2021-03" db="EMBL/GenBank/DDBJ databases">
        <authorList>
            <person name="Li Z."/>
            <person name="Yang C."/>
        </authorList>
    </citation>
    <scope>NUCLEOTIDE SEQUENCE</scope>
    <source>
        <strain evidence="3">Dzin_1.0</strain>
        <tissue evidence="3">Leaf</tissue>
    </source>
</reference>
<dbReference type="AlphaFoldDB" id="A0A9D5C285"/>
<evidence type="ECO:0000256" key="1">
    <source>
        <dbReference type="SAM" id="MobiDB-lite"/>
    </source>
</evidence>
<dbReference type="OrthoDB" id="805922at2759"/>